<dbReference type="SMART" id="SM00342">
    <property type="entry name" value="HTH_ARAC"/>
    <property type="match status" value="1"/>
</dbReference>
<evidence type="ECO:0000256" key="2">
    <source>
        <dbReference type="ARBA" id="ARBA00023125"/>
    </source>
</evidence>
<dbReference type="InterPro" id="IPR050204">
    <property type="entry name" value="AraC_XylS_family_regulators"/>
</dbReference>
<feature type="domain" description="HTH araC/xylS-type" evidence="4">
    <location>
        <begin position="179"/>
        <end position="280"/>
    </location>
</feature>
<accession>A0A2P7QZ96</accession>
<sequence>MMFANPSERLIRVDAHDDGVNRWEMARLRTASALAGLVTSYSDYWEETGGFTTRRELPSIDPVLIVNLGDPIDIVDGNGERITIRAGEGFAGGVHLRHALARSNGTQAGVHVHMPLQTLGRLLRLPLGEMVDRTLPLNVAAGEWGRTLCARVAEATTPLDRAALLDGMLSERLSDAAADPLVTYLSAALHRSAEEKVGDLAADLGCSRKHLSVRFRQATGVSPRLYRRLARFGRLTAQLQSGSRTEWAALALEAGYFDQPHMLRDFREFAGVTPRMFLARSLPNMGGLVED</sequence>
<dbReference type="Proteomes" id="UP000241167">
    <property type="component" value="Unassembled WGS sequence"/>
</dbReference>
<evidence type="ECO:0000256" key="3">
    <source>
        <dbReference type="ARBA" id="ARBA00023163"/>
    </source>
</evidence>
<dbReference type="PROSITE" id="PS01124">
    <property type="entry name" value="HTH_ARAC_FAMILY_2"/>
    <property type="match status" value="1"/>
</dbReference>
<gene>
    <name evidence="5" type="ORF">C7I55_02530</name>
</gene>
<keyword evidence="3" id="KW-0804">Transcription</keyword>
<name>A0A2P7QZ96_9SPHN</name>
<keyword evidence="6" id="KW-1185">Reference proteome</keyword>
<dbReference type="GO" id="GO:0043565">
    <property type="term" value="F:sequence-specific DNA binding"/>
    <property type="evidence" value="ECO:0007669"/>
    <property type="project" value="InterPro"/>
</dbReference>
<dbReference type="GO" id="GO:0003700">
    <property type="term" value="F:DNA-binding transcription factor activity"/>
    <property type="evidence" value="ECO:0007669"/>
    <property type="project" value="InterPro"/>
</dbReference>
<evidence type="ECO:0000259" key="4">
    <source>
        <dbReference type="PROSITE" id="PS01124"/>
    </source>
</evidence>
<organism evidence="5 6">
    <name type="scientific">Allosphingosinicella deserti</name>
    <dbReference type="NCBI Taxonomy" id="2116704"/>
    <lineage>
        <taxon>Bacteria</taxon>
        <taxon>Pseudomonadati</taxon>
        <taxon>Pseudomonadota</taxon>
        <taxon>Alphaproteobacteria</taxon>
        <taxon>Sphingomonadales</taxon>
        <taxon>Sphingomonadaceae</taxon>
        <taxon>Allosphingosinicella</taxon>
    </lineage>
</organism>
<keyword evidence="1" id="KW-0805">Transcription regulation</keyword>
<evidence type="ECO:0000313" key="6">
    <source>
        <dbReference type="Proteomes" id="UP000241167"/>
    </source>
</evidence>
<comment type="caution">
    <text evidence="5">The sequence shown here is derived from an EMBL/GenBank/DDBJ whole genome shotgun (WGS) entry which is preliminary data.</text>
</comment>
<dbReference type="Pfam" id="PF12833">
    <property type="entry name" value="HTH_18"/>
    <property type="match status" value="1"/>
</dbReference>
<dbReference type="Gene3D" id="1.10.10.60">
    <property type="entry name" value="Homeodomain-like"/>
    <property type="match status" value="1"/>
</dbReference>
<protein>
    <recommendedName>
        <fullName evidence="4">HTH araC/xylS-type domain-containing protein</fullName>
    </recommendedName>
</protein>
<dbReference type="PANTHER" id="PTHR46796">
    <property type="entry name" value="HTH-TYPE TRANSCRIPTIONAL ACTIVATOR RHAS-RELATED"/>
    <property type="match status" value="1"/>
</dbReference>
<evidence type="ECO:0000256" key="1">
    <source>
        <dbReference type="ARBA" id="ARBA00023015"/>
    </source>
</evidence>
<dbReference type="InterPro" id="IPR018060">
    <property type="entry name" value="HTH_AraC"/>
</dbReference>
<proteinExistence type="predicted"/>
<keyword evidence="2" id="KW-0238">DNA-binding</keyword>
<dbReference type="AlphaFoldDB" id="A0A2P7QZ96"/>
<evidence type="ECO:0000313" key="5">
    <source>
        <dbReference type="EMBL" id="PSJ43273.1"/>
    </source>
</evidence>
<dbReference type="PANTHER" id="PTHR46796:SF15">
    <property type="entry name" value="BLL1074 PROTEIN"/>
    <property type="match status" value="1"/>
</dbReference>
<reference evidence="5 6" key="1">
    <citation type="submission" date="2018-03" db="EMBL/GenBank/DDBJ databases">
        <title>The draft genome of Sphingosinicella sp. GL-C-18.</title>
        <authorList>
            <person name="Liu L."/>
            <person name="Li L."/>
            <person name="Liang L."/>
            <person name="Zhang X."/>
            <person name="Wang T."/>
        </authorList>
    </citation>
    <scope>NUCLEOTIDE SEQUENCE [LARGE SCALE GENOMIC DNA]</scope>
    <source>
        <strain evidence="5 6">GL-C-18</strain>
    </source>
</reference>
<dbReference type="EMBL" id="PXYI01000001">
    <property type="protein sequence ID" value="PSJ43273.1"/>
    <property type="molecule type" value="Genomic_DNA"/>
</dbReference>